<dbReference type="Gene3D" id="3.20.80.10">
    <property type="entry name" value="Regulatory factor, effector binding domain"/>
    <property type="match status" value="1"/>
</dbReference>
<protein>
    <recommendedName>
        <fullName evidence="1">GyrI-like small molecule binding domain-containing protein</fullName>
    </recommendedName>
</protein>
<dbReference type="InterPro" id="IPR029442">
    <property type="entry name" value="GyrI-like"/>
</dbReference>
<name>A0ABX3NQ27_9BACT</name>
<organism evidence="2 3">
    <name type="scientific">Niastella koreensis</name>
    <dbReference type="NCBI Taxonomy" id="354356"/>
    <lineage>
        <taxon>Bacteria</taxon>
        <taxon>Pseudomonadati</taxon>
        <taxon>Bacteroidota</taxon>
        <taxon>Chitinophagia</taxon>
        <taxon>Chitinophagales</taxon>
        <taxon>Chitinophagaceae</taxon>
        <taxon>Niastella</taxon>
    </lineage>
</organism>
<dbReference type="RefSeq" id="WP_014217678.1">
    <property type="nucleotide sequence ID" value="NZ_LWBO01000077.1"/>
</dbReference>
<dbReference type="PIRSF" id="PIRSF031644">
    <property type="entry name" value="UCP031644"/>
    <property type="match status" value="1"/>
</dbReference>
<evidence type="ECO:0000259" key="1">
    <source>
        <dbReference type="Pfam" id="PF06445"/>
    </source>
</evidence>
<dbReference type="EMBL" id="LWBO01000077">
    <property type="protein sequence ID" value="OQP40422.1"/>
    <property type="molecule type" value="Genomic_DNA"/>
</dbReference>
<accession>A0ABX3NQ27</accession>
<keyword evidence="3" id="KW-1185">Reference proteome</keyword>
<dbReference type="InterPro" id="IPR008319">
    <property type="entry name" value="GyrI-like_CCH_Lin2189-like"/>
</dbReference>
<gene>
    <name evidence="2" type="ORF">A4D02_16030</name>
</gene>
<dbReference type="Proteomes" id="UP000192277">
    <property type="component" value="Unassembled WGS sequence"/>
</dbReference>
<feature type="domain" description="GyrI-like small molecule binding" evidence="1">
    <location>
        <begin position="19"/>
        <end position="199"/>
    </location>
</feature>
<sequence length="206" mass="23612">MDKLDLTKKYKPYFTAKTTPEIIEVERARFLSITGKGDPSAPEFAKNIEALYSTAYVIKFACKSKGMDFVVSKLEGLWWYDENKYPGKTMKTAVDVPRSEWQYKLLIRMPEYVSEPDVTNAIETVVTKKNIPLAREVTFFEMTEGKSVQMLHVGPFSTELETLKKIGAFITANKFGRNGLHHEIYLSDFRKTEPGKLKTILREPVI</sequence>
<dbReference type="Pfam" id="PF06445">
    <property type="entry name" value="GyrI-like"/>
    <property type="match status" value="1"/>
</dbReference>
<dbReference type="InterPro" id="IPR011256">
    <property type="entry name" value="Reg_factor_effector_dom_sf"/>
</dbReference>
<proteinExistence type="predicted"/>
<dbReference type="SUPFAM" id="SSF55136">
    <property type="entry name" value="Probable bacterial effector-binding domain"/>
    <property type="match status" value="1"/>
</dbReference>
<evidence type="ECO:0000313" key="2">
    <source>
        <dbReference type="EMBL" id="OQP40422.1"/>
    </source>
</evidence>
<evidence type="ECO:0000313" key="3">
    <source>
        <dbReference type="Proteomes" id="UP000192277"/>
    </source>
</evidence>
<comment type="caution">
    <text evidence="2">The sequence shown here is derived from an EMBL/GenBank/DDBJ whole genome shotgun (WGS) entry which is preliminary data.</text>
</comment>
<reference evidence="2 3" key="1">
    <citation type="submission" date="2016-04" db="EMBL/GenBank/DDBJ databases">
        <authorList>
            <person name="Chen L."/>
            <person name="Zhuang W."/>
            <person name="Wang G."/>
        </authorList>
    </citation>
    <scope>NUCLEOTIDE SEQUENCE [LARGE SCALE GENOMIC DNA]</scope>
    <source>
        <strain evidence="3">GR20</strain>
    </source>
</reference>